<feature type="transmembrane region" description="Helical" evidence="7">
    <location>
        <begin position="512"/>
        <end position="531"/>
    </location>
</feature>
<feature type="transmembrane region" description="Helical" evidence="7">
    <location>
        <begin position="349"/>
        <end position="366"/>
    </location>
</feature>
<dbReference type="EMBL" id="JAVRRG010000072">
    <property type="protein sequence ID" value="KAK5089676.1"/>
    <property type="molecule type" value="Genomic_DNA"/>
</dbReference>
<feature type="region of interest" description="Disordered" evidence="6">
    <location>
        <begin position="1"/>
        <end position="28"/>
    </location>
</feature>
<keyword evidence="10" id="KW-1185">Reference proteome</keyword>
<feature type="region of interest" description="Disordered" evidence="6">
    <location>
        <begin position="554"/>
        <end position="575"/>
    </location>
</feature>
<dbReference type="InterPro" id="IPR036259">
    <property type="entry name" value="MFS_trans_sf"/>
</dbReference>
<comment type="subcellular location">
    <subcellularLocation>
        <location evidence="1">Membrane</location>
        <topology evidence="1">Multi-pass membrane protein</topology>
    </subcellularLocation>
</comment>
<protein>
    <recommendedName>
        <fullName evidence="8">Major facilitator superfamily (MFS) profile domain-containing protein</fullName>
    </recommendedName>
</protein>
<comment type="similarity">
    <text evidence="2">Belongs to the major facilitator superfamily. TCR/Tet family.</text>
</comment>
<feature type="compositionally biased region" description="Gly residues" evidence="6">
    <location>
        <begin position="557"/>
        <end position="567"/>
    </location>
</feature>
<evidence type="ECO:0000256" key="2">
    <source>
        <dbReference type="ARBA" id="ARBA00007520"/>
    </source>
</evidence>
<dbReference type="PANTHER" id="PTHR23501">
    <property type="entry name" value="MAJOR FACILITATOR SUPERFAMILY"/>
    <property type="match status" value="1"/>
</dbReference>
<feature type="transmembrane region" description="Helical" evidence="7">
    <location>
        <begin position="373"/>
        <end position="394"/>
    </location>
</feature>
<feature type="transmembrane region" description="Helical" evidence="7">
    <location>
        <begin position="42"/>
        <end position="68"/>
    </location>
</feature>
<dbReference type="SUPFAM" id="SSF103473">
    <property type="entry name" value="MFS general substrate transporter"/>
    <property type="match status" value="1"/>
</dbReference>
<keyword evidence="3 7" id="KW-0812">Transmembrane</keyword>
<dbReference type="PANTHER" id="PTHR23501:SF193">
    <property type="entry name" value="MULTIDRUG TRANSPORTER, PUTATIVE (AFU_ORTHOLOGUE AFUA_8G00940)-RELATED"/>
    <property type="match status" value="1"/>
</dbReference>
<sequence>MSSDPDVKTGGVSQASSPNNEAASAESEKAQAEQEYLHGLPLYLLIISLVLTVLIMALDISIVATAIPRITDTFDTISDIGWYGAAFIFTNSALQPMSGKIYTFFPMKQSFIIFIAVFELGSLLCATAVSSPMFIIGRAVAGLGSSGLVNGALSIVALAGPPDKRPLFMAIVMAVASAGQILGPLIGGALTEHASWRWCFYINLPCGAVTVAFLTFISFPNNASARKKFVPKSMIKDFDIIGFILFVPAIIMFMMALQWGGTTYAWSSATIIGLLVGFFVALFPLIYWEYRQGNDAMFPFPILRIRVVACACMTGFLAGGSLLLLAYYLPLWFQTVKLANSFHSAIDTLPSFLSQILLAIVSGVLCPRVIPYFTPFAITGAILCTIGSGLMTTFHPNTPIATWIGFQIVFGAGRGLFMQIPVQTAQQHIPKDQLAVGTAVVSFFQFFGGSIFLALGQTTFSNLLKPALGRFAPGLDPSVVLGSGATDVRGSVPGEYARAVVLAYNEAITKTYYLAVGMSAVCIVSAMGLGWRKVEKKAKAKGVKSPVELEKAVGGELESGGGDGGVETGRVDGKV</sequence>
<dbReference type="InterPro" id="IPR011701">
    <property type="entry name" value="MFS"/>
</dbReference>
<feature type="transmembrane region" description="Helical" evidence="7">
    <location>
        <begin position="265"/>
        <end position="287"/>
    </location>
</feature>
<feature type="domain" description="Major facilitator superfamily (MFS) profile" evidence="8">
    <location>
        <begin position="45"/>
        <end position="534"/>
    </location>
</feature>
<evidence type="ECO:0000256" key="3">
    <source>
        <dbReference type="ARBA" id="ARBA00022692"/>
    </source>
</evidence>
<feature type="transmembrane region" description="Helical" evidence="7">
    <location>
        <begin position="135"/>
        <end position="160"/>
    </location>
</feature>
<reference evidence="9 10" key="1">
    <citation type="submission" date="2023-08" db="EMBL/GenBank/DDBJ databases">
        <title>Black Yeasts Isolated from many extreme environments.</title>
        <authorList>
            <person name="Coleine C."/>
            <person name="Stajich J.E."/>
            <person name="Selbmann L."/>
        </authorList>
    </citation>
    <scope>NUCLEOTIDE SEQUENCE [LARGE SCALE GENOMIC DNA]</scope>
    <source>
        <strain evidence="9 10">CCFEE 5885</strain>
    </source>
</reference>
<dbReference type="Proteomes" id="UP001345013">
    <property type="component" value="Unassembled WGS sequence"/>
</dbReference>
<evidence type="ECO:0000313" key="9">
    <source>
        <dbReference type="EMBL" id="KAK5089676.1"/>
    </source>
</evidence>
<proteinExistence type="inferred from homology"/>
<accession>A0ABR0K7G1</accession>
<evidence type="ECO:0000256" key="1">
    <source>
        <dbReference type="ARBA" id="ARBA00004141"/>
    </source>
</evidence>
<comment type="caution">
    <text evidence="9">The sequence shown here is derived from an EMBL/GenBank/DDBJ whole genome shotgun (WGS) entry which is preliminary data.</text>
</comment>
<feature type="transmembrane region" description="Helical" evidence="7">
    <location>
        <begin position="167"/>
        <end position="186"/>
    </location>
</feature>
<evidence type="ECO:0000259" key="8">
    <source>
        <dbReference type="PROSITE" id="PS50850"/>
    </source>
</evidence>
<feature type="transmembrane region" description="Helical" evidence="7">
    <location>
        <begin position="240"/>
        <end position="259"/>
    </location>
</feature>
<evidence type="ECO:0000256" key="4">
    <source>
        <dbReference type="ARBA" id="ARBA00022989"/>
    </source>
</evidence>
<keyword evidence="5 7" id="KW-0472">Membrane</keyword>
<feature type="transmembrane region" description="Helical" evidence="7">
    <location>
        <begin position="434"/>
        <end position="455"/>
    </location>
</feature>
<keyword evidence="4 7" id="KW-1133">Transmembrane helix</keyword>
<feature type="transmembrane region" description="Helical" evidence="7">
    <location>
        <begin position="307"/>
        <end position="329"/>
    </location>
</feature>
<evidence type="ECO:0000256" key="7">
    <source>
        <dbReference type="SAM" id="Phobius"/>
    </source>
</evidence>
<organism evidence="9 10">
    <name type="scientific">Lithohypha guttulata</name>
    <dbReference type="NCBI Taxonomy" id="1690604"/>
    <lineage>
        <taxon>Eukaryota</taxon>
        <taxon>Fungi</taxon>
        <taxon>Dikarya</taxon>
        <taxon>Ascomycota</taxon>
        <taxon>Pezizomycotina</taxon>
        <taxon>Eurotiomycetes</taxon>
        <taxon>Chaetothyriomycetidae</taxon>
        <taxon>Chaetothyriales</taxon>
        <taxon>Trichomeriaceae</taxon>
        <taxon>Lithohypha</taxon>
    </lineage>
</organism>
<feature type="transmembrane region" description="Helical" evidence="7">
    <location>
        <begin position="111"/>
        <end position="129"/>
    </location>
</feature>
<name>A0ABR0K7G1_9EURO</name>
<dbReference type="PROSITE" id="PS50850">
    <property type="entry name" value="MFS"/>
    <property type="match status" value="1"/>
</dbReference>
<feature type="compositionally biased region" description="Low complexity" evidence="6">
    <location>
        <begin position="13"/>
        <end position="25"/>
    </location>
</feature>
<dbReference type="Gene3D" id="1.20.1250.20">
    <property type="entry name" value="MFS general substrate transporter like domains"/>
    <property type="match status" value="2"/>
</dbReference>
<evidence type="ECO:0000256" key="6">
    <source>
        <dbReference type="SAM" id="MobiDB-lite"/>
    </source>
</evidence>
<dbReference type="InterPro" id="IPR020846">
    <property type="entry name" value="MFS_dom"/>
</dbReference>
<feature type="transmembrane region" description="Helical" evidence="7">
    <location>
        <begin position="400"/>
        <end position="422"/>
    </location>
</feature>
<evidence type="ECO:0000313" key="10">
    <source>
        <dbReference type="Proteomes" id="UP001345013"/>
    </source>
</evidence>
<dbReference type="Pfam" id="PF07690">
    <property type="entry name" value="MFS_1"/>
    <property type="match status" value="1"/>
</dbReference>
<gene>
    <name evidence="9" type="ORF">LTR24_005945</name>
</gene>
<evidence type="ECO:0000256" key="5">
    <source>
        <dbReference type="ARBA" id="ARBA00023136"/>
    </source>
</evidence>
<feature type="transmembrane region" description="Helical" evidence="7">
    <location>
        <begin position="198"/>
        <end position="219"/>
    </location>
</feature>
<dbReference type="CDD" id="cd17502">
    <property type="entry name" value="MFS_Azr1_MDR_like"/>
    <property type="match status" value="1"/>
</dbReference>